<accession>A0A1E3VMF9</accession>
<dbReference type="EMBL" id="LPWE01000012">
    <property type="protein sequence ID" value="ODR94709.1"/>
    <property type="molecule type" value="Genomic_DNA"/>
</dbReference>
<proteinExistence type="predicted"/>
<evidence type="ECO:0008006" key="4">
    <source>
        <dbReference type="Google" id="ProtNLM"/>
    </source>
</evidence>
<evidence type="ECO:0000256" key="1">
    <source>
        <dbReference type="SAM" id="SignalP"/>
    </source>
</evidence>
<feature type="signal peptide" evidence="1">
    <location>
        <begin position="1"/>
        <end position="21"/>
    </location>
</feature>
<dbReference type="Gene3D" id="3.10.450.40">
    <property type="match status" value="1"/>
</dbReference>
<feature type="chain" id="PRO_5009138514" description="PepSY domain-containing protein" evidence="1">
    <location>
        <begin position="22"/>
        <end position="92"/>
    </location>
</feature>
<evidence type="ECO:0000313" key="2">
    <source>
        <dbReference type="EMBL" id="ODR94709.1"/>
    </source>
</evidence>
<name>A0A1E3VMF9_9HYPH</name>
<keyword evidence="3" id="KW-1185">Reference proteome</keyword>
<evidence type="ECO:0000313" key="3">
    <source>
        <dbReference type="Proteomes" id="UP000094172"/>
    </source>
</evidence>
<comment type="caution">
    <text evidence="2">The sequence shown here is derived from an EMBL/GenBank/DDBJ whole genome shotgun (WGS) entry which is preliminary data.</text>
</comment>
<dbReference type="Proteomes" id="UP000094172">
    <property type="component" value="Unassembled WGS sequence"/>
</dbReference>
<gene>
    <name evidence="2" type="ORF">AUC70_08875</name>
</gene>
<keyword evidence="1" id="KW-0732">Signal</keyword>
<dbReference type="AlphaFoldDB" id="A0A1E3VMF9"/>
<organism evidence="2 3">
    <name type="scientific">Methyloceanibacter stevinii</name>
    <dbReference type="NCBI Taxonomy" id="1774970"/>
    <lineage>
        <taxon>Bacteria</taxon>
        <taxon>Pseudomonadati</taxon>
        <taxon>Pseudomonadota</taxon>
        <taxon>Alphaproteobacteria</taxon>
        <taxon>Hyphomicrobiales</taxon>
        <taxon>Hyphomicrobiaceae</taxon>
        <taxon>Methyloceanibacter</taxon>
    </lineage>
</organism>
<sequence length="92" mass="9047">MVAAIGIAAFASVAAVAPAYAGCMPLGSAGGLISKNGLIPGKAAVNKAQSKGGGKVIKIVLCQNGNSFVYRATVLSNKGDVKNVTVNAKTGQ</sequence>
<protein>
    <recommendedName>
        <fullName evidence="4">PepSY domain-containing protein</fullName>
    </recommendedName>
</protein>
<dbReference type="RefSeq" id="WP_069445063.1">
    <property type="nucleotide sequence ID" value="NZ_LPWE01000012.1"/>
</dbReference>
<reference evidence="2 3" key="1">
    <citation type="journal article" date="2016" name="Environ. Microbiol.">
        <title>New Methyloceanibacter diversity from North Sea sediments includes methanotroph containing solely the soluble methane monooxygenase.</title>
        <authorList>
            <person name="Vekeman B."/>
            <person name="Kerckhof F.M."/>
            <person name="Cremers G."/>
            <person name="de Vos P."/>
            <person name="Vandamme P."/>
            <person name="Boon N."/>
            <person name="Op den Camp H.J."/>
            <person name="Heylen K."/>
        </authorList>
    </citation>
    <scope>NUCLEOTIDE SEQUENCE [LARGE SCALE GENOMIC DNA]</scope>
    <source>
        <strain evidence="2 3">R-67176</strain>
    </source>
</reference>